<reference evidence="15" key="2">
    <citation type="submission" date="2020-05" db="UniProtKB">
        <authorList>
            <consortium name="EnsemblMetazoa"/>
        </authorList>
    </citation>
    <scope>IDENTIFICATION</scope>
    <source>
        <strain evidence="15">IAEA</strain>
    </source>
</reference>
<dbReference type="AlphaFoldDB" id="A0A1A9W650"/>
<evidence type="ECO:0000256" key="11">
    <source>
        <dbReference type="ARBA" id="ARBA00044007"/>
    </source>
</evidence>
<keyword evidence="7" id="KW-0472">Membrane</keyword>
<dbReference type="InterPro" id="IPR010997">
    <property type="entry name" value="HRDC-like_sf"/>
</dbReference>
<evidence type="ECO:0000259" key="14">
    <source>
        <dbReference type="SMART" id="SM00657"/>
    </source>
</evidence>
<organism evidence="15 16">
    <name type="scientific">Glossina brevipalpis</name>
    <dbReference type="NCBI Taxonomy" id="37001"/>
    <lineage>
        <taxon>Eukaryota</taxon>
        <taxon>Metazoa</taxon>
        <taxon>Ecdysozoa</taxon>
        <taxon>Arthropoda</taxon>
        <taxon>Hexapoda</taxon>
        <taxon>Insecta</taxon>
        <taxon>Pterygota</taxon>
        <taxon>Neoptera</taxon>
        <taxon>Endopterygota</taxon>
        <taxon>Diptera</taxon>
        <taxon>Brachycera</taxon>
        <taxon>Muscomorpha</taxon>
        <taxon>Hippoboscoidea</taxon>
        <taxon>Glossinidae</taxon>
        <taxon>Glossina</taxon>
    </lineage>
</organism>
<evidence type="ECO:0000256" key="6">
    <source>
        <dbReference type="ARBA" id="ARBA00022478"/>
    </source>
</evidence>
<evidence type="ECO:0000256" key="8">
    <source>
        <dbReference type="ARBA" id="ARBA00023163"/>
    </source>
</evidence>
<evidence type="ECO:0000256" key="9">
    <source>
        <dbReference type="ARBA" id="ARBA00023242"/>
    </source>
</evidence>
<keyword evidence="8" id="KW-0804">Transcription</keyword>
<proteinExistence type="inferred from homology"/>
<evidence type="ECO:0000256" key="12">
    <source>
        <dbReference type="ARBA" id="ARBA00045808"/>
    </source>
</evidence>
<keyword evidence="9" id="KW-0539">Nucleus</keyword>
<feature type="domain" description="RNA polymerase Rpb4/RPC9 core" evidence="14">
    <location>
        <begin position="54"/>
        <end position="174"/>
    </location>
</feature>
<evidence type="ECO:0000256" key="1">
    <source>
        <dbReference type="ARBA" id="ARBA00004123"/>
    </source>
</evidence>
<keyword evidence="16" id="KW-1185">Reference proteome</keyword>
<accession>A0A1A9W650</accession>
<dbReference type="Proteomes" id="UP000091820">
    <property type="component" value="Unassembled WGS sequence"/>
</dbReference>
<comment type="similarity">
    <text evidence="3">Belongs to the eukaryotic RPC9 RNA polymerase subunit family.</text>
</comment>
<evidence type="ECO:0000256" key="10">
    <source>
        <dbReference type="ARBA" id="ARBA00043924"/>
    </source>
</evidence>
<dbReference type="PANTHER" id="PTHR15561">
    <property type="entry name" value="CALCITONIN GENE-RELATED PEPTIDE-RECEPTOR COMPONENT PROTEIN"/>
    <property type="match status" value="1"/>
</dbReference>
<dbReference type="Pfam" id="PF03874">
    <property type="entry name" value="RNA_pol_Rpb4"/>
    <property type="match status" value="1"/>
</dbReference>
<sequence length="181" mass="21085">MLATDHWRTVKSFRWIKPAYSPTPVQLFEKFCDNLTGPCGPIMSCLSSLNENHEDFLLNVRPLYSRLCNFEVMEALKNVKDTKKKFGLRNLATITYETLQYLEESPCKYQSNKSIIDFLKEMEHYKLKANECLMMINDPPTSALHIQLLIEDSEERLTEEQVNEILQTSRKHFPGPPPENN</sequence>
<comment type="function">
    <text evidence="10">Accessory protein for the calcitonin gene-related peptide (CGRP) receptor. It modulates CGRP responsiveness in a variety of tissues.</text>
</comment>
<comment type="function">
    <text evidence="12">DNA-dependent RNA polymerase catalyzes the transcription of DNA into RNA using the four ribonucleoside triphosphates as substrates. Specific peripheric component of RNA polymerase III (Pol III) which synthesizes small non-coding RNAs including 5S rRNA, snRNAs, tRNAs and miRNAs from at least 500 distinct genomic loci. With POLR3H/RPC8 forms a mobile stalk that protrudes from Pol III core and functions primarily in transcription initiation. Pol III plays a key role in sensing and limiting infection by intracellular bacteria and DNA viruses. Acts as nuclear and cytosolic DNA sensor involved in innate immune response. Can sense non-self dsDNA that serves as template for transcription into dsRNA. The non-self RNA polymerase III transcripts, such as Epstein-Barr virus-encoded RNAs (EBERs) induce type I interferon and NF-kappa-B through the RIG-I pathway.</text>
</comment>
<dbReference type="EnsemblMetazoa" id="GBRI007618-RA">
    <property type="protein sequence ID" value="GBRI007618-PA"/>
    <property type="gene ID" value="GBRI007618"/>
</dbReference>
<reference evidence="16" key="1">
    <citation type="submission" date="2014-03" db="EMBL/GenBank/DDBJ databases">
        <authorList>
            <person name="Aksoy S."/>
            <person name="Warren W."/>
            <person name="Wilson R.K."/>
        </authorList>
    </citation>
    <scope>NUCLEOTIDE SEQUENCE [LARGE SCALE GENOMIC DNA]</scope>
    <source>
        <strain evidence="16">IAEA</strain>
    </source>
</reference>
<dbReference type="InterPro" id="IPR005574">
    <property type="entry name" value="Rpb4/RPC9"/>
</dbReference>
<evidence type="ECO:0000256" key="3">
    <source>
        <dbReference type="ARBA" id="ARBA00006898"/>
    </source>
</evidence>
<keyword evidence="5" id="KW-1003">Cell membrane</keyword>
<protein>
    <recommendedName>
        <fullName evidence="4">DNA-directed RNA polymerase III subunit RPC9</fullName>
    </recommendedName>
    <alternativeName>
        <fullName evidence="13">DNA-directed RNA polymerase III subunit rpc9</fullName>
    </alternativeName>
</protein>
<dbReference type="GO" id="GO:0006384">
    <property type="term" value="P:transcription initiation at RNA polymerase III promoter"/>
    <property type="evidence" value="ECO:0007669"/>
    <property type="project" value="InterPro"/>
</dbReference>
<evidence type="ECO:0000256" key="7">
    <source>
        <dbReference type="ARBA" id="ARBA00023136"/>
    </source>
</evidence>
<dbReference type="InterPro" id="IPR038846">
    <property type="entry name" value="RPC9"/>
</dbReference>
<evidence type="ECO:0000313" key="15">
    <source>
        <dbReference type="EnsemblMetazoa" id="GBRI007618-PA"/>
    </source>
</evidence>
<dbReference type="PANTHER" id="PTHR15561:SF0">
    <property type="entry name" value="DNA-DIRECTED RNA POLYMERASE III SUBUNIT RPC9"/>
    <property type="match status" value="1"/>
</dbReference>
<comment type="subunit">
    <text evidence="11">Component of the RNA polymerase III complex consisting of 17 subunits: a ten-subunit horseshoe-shaped catalytic core composed of POLR3A/RPC1, POLR3B/RPC2, POLR1C/RPAC1, POLR1D/RPAC2, POLR3K/RPC10, POLR2E/RPABC1, POLR2F/RPABC2, POLR2H/RPABC3, POLR2K/RPABC4 and POLR2L/RPABC5; a mobile stalk composed of two subunits POLR3H/RPC8 and CRCP/RPC9, protruding from the core and functioning primarily in transcription initiation; and additional subunits homologous to general transcription factors of the RNA polymerase II machinery, POLR3C/RPC3-POLR3F/RPC6-POLR3G/RPC7 heterotrimer required for transcription initiation and POLR3D/RPC4-POLR3E/RPC5 heterodimer involved in both transcription initiation and termination.</text>
</comment>
<dbReference type="SMART" id="SM00657">
    <property type="entry name" value="RPOL4c"/>
    <property type="match status" value="1"/>
</dbReference>
<dbReference type="GO" id="GO:0000166">
    <property type="term" value="F:nucleotide binding"/>
    <property type="evidence" value="ECO:0007669"/>
    <property type="project" value="InterPro"/>
</dbReference>
<comment type="subcellular location">
    <subcellularLocation>
        <location evidence="2">Cell membrane</location>
        <topology evidence="2">Peripheral membrane protein</topology>
        <orientation evidence="2">Cytoplasmic side</orientation>
    </subcellularLocation>
    <subcellularLocation>
        <location evidence="1">Nucleus</location>
    </subcellularLocation>
</comment>
<dbReference type="Gene3D" id="1.20.1250.40">
    <property type="match status" value="1"/>
</dbReference>
<evidence type="ECO:0000256" key="5">
    <source>
        <dbReference type="ARBA" id="ARBA00022475"/>
    </source>
</evidence>
<dbReference type="InterPro" id="IPR038324">
    <property type="entry name" value="Rpb4/RPC9_sf"/>
</dbReference>
<dbReference type="STRING" id="37001.A0A1A9W650"/>
<evidence type="ECO:0000256" key="4">
    <source>
        <dbReference type="ARBA" id="ARBA00016672"/>
    </source>
</evidence>
<dbReference type="GO" id="GO:0005666">
    <property type="term" value="C:RNA polymerase III complex"/>
    <property type="evidence" value="ECO:0007669"/>
    <property type="project" value="InterPro"/>
</dbReference>
<dbReference type="SUPFAM" id="SSF47819">
    <property type="entry name" value="HRDC-like"/>
    <property type="match status" value="1"/>
</dbReference>
<dbReference type="VEuPathDB" id="VectorBase:GBRI007618"/>
<evidence type="ECO:0000256" key="13">
    <source>
        <dbReference type="ARBA" id="ARBA00073026"/>
    </source>
</evidence>
<dbReference type="InterPro" id="IPR006590">
    <property type="entry name" value="RNA_pol_Rpb4/RPC9_core"/>
</dbReference>
<evidence type="ECO:0000256" key="2">
    <source>
        <dbReference type="ARBA" id="ARBA00004413"/>
    </source>
</evidence>
<keyword evidence="6" id="KW-0240">DNA-directed RNA polymerase</keyword>
<evidence type="ECO:0000313" key="16">
    <source>
        <dbReference type="Proteomes" id="UP000091820"/>
    </source>
</evidence>
<dbReference type="GO" id="GO:0005886">
    <property type="term" value="C:plasma membrane"/>
    <property type="evidence" value="ECO:0007669"/>
    <property type="project" value="UniProtKB-SubCell"/>
</dbReference>
<name>A0A1A9W650_9MUSC</name>
<dbReference type="FunFam" id="1.20.1250.40:FF:000002">
    <property type="entry name" value="DNA-directed RNA polymerase III subunit RPC9"/>
    <property type="match status" value="1"/>
</dbReference>